<dbReference type="InterPro" id="IPR004101">
    <property type="entry name" value="Mur_ligase_C"/>
</dbReference>
<comment type="caution">
    <text evidence="7">The sequence shown here is derived from an EMBL/GenBank/DDBJ whole genome shotgun (WGS) entry which is preliminary data.</text>
</comment>
<keyword evidence="2" id="KW-0547">Nucleotide-binding</keyword>
<dbReference type="Pfam" id="PF02875">
    <property type="entry name" value="Mur_ligase_C"/>
    <property type="match status" value="1"/>
</dbReference>
<protein>
    <submittedName>
        <fullName evidence="7">UDP-N-acetylmuramoyl-tripeptide--D-alanyl-D-alanine ligase</fullName>
    </submittedName>
</protein>
<dbReference type="Gene3D" id="3.40.1190.10">
    <property type="entry name" value="Mur-like, catalytic domain"/>
    <property type="match status" value="1"/>
</dbReference>
<feature type="transmembrane region" description="Helical" evidence="4">
    <location>
        <begin position="5"/>
        <end position="26"/>
    </location>
</feature>
<dbReference type="SUPFAM" id="SSF53623">
    <property type="entry name" value="MurD-like peptide ligases, catalytic domain"/>
    <property type="match status" value="1"/>
</dbReference>
<gene>
    <name evidence="7" type="ORF">C8E03_105191</name>
</gene>
<dbReference type="PANTHER" id="PTHR43024">
    <property type="entry name" value="UDP-N-ACETYLMURAMOYL-TRIPEPTIDE--D-ALANYL-D-ALANINE LIGASE"/>
    <property type="match status" value="1"/>
</dbReference>
<name>A0A318ESH6_9FIRM</name>
<sequence length="522" mass="58253">MLDTIILLCFIAAFTWTFTELLLYHLHMFQLNSYKPKEHKIWLKAPDNSRKLILLLLQFALAMSAYLLFNMAGKCIGIIFLCFMAIMNRPVKAKKPLVYTNRVKRMLITSYVIYTLFLIIGFVLNRHIYATALIFFIIAVLIPVWVLIANRINQPIEASINRGFINEAQSIIDSMPNLTVIGVTGSYGKTSVKFYLQKLLSAKYNVLVTPENFNTTLGVVRTIREHLRATHEIFVCEMGAKNIGDIKEICDLVHPVHGVITSIGPQHLESFLSIDNVIKTKFELADAIGKKGTLFLNYDNESIVNHKTDNNVITYGIHNEASTYRPYDVSVSSKGSAFKLKDTQNKEWEFSTRLIGAHNVVNIAGAIAVAHTLGVPMEALVVQVRRLEGVPHRLQLIKGNHALIIDDAYNSNPSGAKAALDTLNTFEGIKIVVTPGMVELGSQQYECNKIFGAQIAAVCDYAVLVGSKQTKPIQDGLLEADYPAAKTYVAEDLKDALAYVEKLNTNSVQKVVLLENDLPDNY</sequence>
<keyword evidence="1 7" id="KW-0436">Ligase</keyword>
<feature type="transmembrane region" description="Helical" evidence="4">
    <location>
        <begin position="52"/>
        <end position="85"/>
    </location>
</feature>
<evidence type="ECO:0000259" key="5">
    <source>
        <dbReference type="Pfam" id="PF02875"/>
    </source>
</evidence>
<feature type="transmembrane region" description="Helical" evidence="4">
    <location>
        <begin position="130"/>
        <end position="149"/>
    </location>
</feature>
<accession>A0A318ESH6</accession>
<evidence type="ECO:0000313" key="7">
    <source>
        <dbReference type="EMBL" id="PXV90282.1"/>
    </source>
</evidence>
<proteinExistence type="predicted"/>
<keyword evidence="4" id="KW-0812">Transmembrane</keyword>
<dbReference type="AlphaFoldDB" id="A0A318ESH6"/>
<dbReference type="EMBL" id="QICS01000005">
    <property type="protein sequence ID" value="PXV90282.1"/>
    <property type="molecule type" value="Genomic_DNA"/>
</dbReference>
<evidence type="ECO:0000256" key="3">
    <source>
        <dbReference type="ARBA" id="ARBA00022840"/>
    </source>
</evidence>
<dbReference type="InterPro" id="IPR036615">
    <property type="entry name" value="Mur_ligase_C_dom_sf"/>
</dbReference>
<dbReference type="Pfam" id="PF08245">
    <property type="entry name" value="Mur_ligase_M"/>
    <property type="match status" value="1"/>
</dbReference>
<feature type="transmembrane region" description="Helical" evidence="4">
    <location>
        <begin position="106"/>
        <end position="124"/>
    </location>
</feature>
<dbReference type="RefSeq" id="WP_110291142.1">
    <property type="nucleotide sequence ID" value="NZ_QICS01000005.1"/>
</dbReference>
<evidence type="ECO:0000256" key="2">
    <source>
        <dbReference type="ARBA" id="ARBA00022741"/>
    </source>
</evidence>
<evidence type="ECO:0000256" key="4">
    <source>
        <dbReference type="SAM" id="Phobius"/>
    </source>
</evidence>
<dbReference type="PANTHER" id="PTHR43024:SF1">
    <property type="entry name" value="UDP-N-ACETYLMURAMOYL-TRIPEPTIDE--D-ALANYL-D-ALANINE LIGASE"/>
    <property type="match status" value="1"/>
</dbReference>
<dbReference type="SUPFAM" id="SSF53244">
    <property type="entry name" value="MurD-like peptide ligases, peptide-binding domain"/>
    <property type="match status" value="1"/>
</dbReference>
<keyword evidence="4" id="KW-1133">Transmembrane helix</keyword>
<organism evidence="7 8">
    <name type="scientific">Lachnotalea glycerini</name>
    <dbReference type="NCBI Taxonomy" id="1763509"/>
    <lineage>
        <taxon>Bacteria</taxon>
        <taxon>Bacillati</taxon>
        <taxon>Bacillota</taxon>
        <taxon>Clostridia</taxon>
        <taxon>Lachnospirales</taxon>
        <taxon>Lachnospiraceae</taxon>
        <taxon>Lachnotalea</taxon>
    </lineage>
</organism>
<dbReference type="Proteomes" id="UP000247523">
    <property type="component" value="Unassembled WGS sequence"/>
</dbReference>
<feature type="domain" description="Mur ligase central" evidence="6">
    <location>
        <begin position="183"/>
        <end position="370"/>
    </location>
</feature>
<evidence type="ECO:0000259" key="6">
    <source>
        <dbReference type="Pfam" id="PF08245"/>
    </source>
</evidence>
<keyword evidence="4" id="KW-0472">Membrane</keyword>
<dbReference type="InterPro" id="IPR051046">
    <property type="entry name" value="MurCDEF_CellWall_CoF430Synth"/>
</dbReference>
<dbReference type="Gene3D" id="3.90.190.20">
    <property type="entry name" value="Mur ligase, C-terminal domain"/>
    <property type="match status" value="1"/>
</dbReference>
<feature type="domain" description="Mur ligase C-terminal" evidence="5">
    <location>
        <begin position="392"/>
        <end position="506"/>
    </location>
</feature>
<keyword evidence="3" id="KW-0067">ATP-binding</keyword>
<reference evidence="7 8" key="1">
    <citation type="submission" date="2018-05" db="EMBL/GenBank/DDBJ databases">
        <title>Genomic Encyclopedia of Type Strains, Phase IV (KMG-IV): sequencing the most valuable type-strain genomes for metagenomic binning, comparative biology and taxonomic classification.</title>
        <authorList>
            <person name="Goeker M."/>
        </authorList>
    </citation>
    <scope>NUCLEOTIDE SEQUENCE [LARGE SCALE GENOMIC DNA]</scope>
    <source>
        <strain evidence="7 8">DSM 28816</strain>
    </source>
</reference>
<dbReference type="GO" id="GO:0005524">
    <property type="term" value="F:ATP binding"/>
    <property type="evidence" value="ECO:0007669"/>
    <property type="project" value="UniProtKB-KW"/>
</dbReference>
<dbReference type="GO" id="GO:0016881">
    <property type="term" value="F:acid-amino acid ligase activity"/>
    <property type="evidence" value="ECO:0007669"/>
    <property type="project" value="InterPro"/>
</dbReference>
<dbReference type="InterPro" id="IPR013221">
    <property type="entry name" value="Mur_ligase_cen"/>
</dbReference>
<dbReference type="InterPro" id="IPR036565">
    <property type="entry name" value="Mur-like_cat_sf"/>
</dbReference>
<evidence type="ECO:0000313" key="8">
    <source>
        <dbReference type="Proteomes" id="UP000247523"/>
    </source>
</evidence>
<evidence type="ECO:0000256" key="1">
    <source>
        <dbReference type="ARBA" id="ARBA00022598"/>
    </source>
</evidence>